<feature type="signal peptide" evidence="1">
    <location>
        <begin position="1"/>
        <end position="21"/>
    </location>
</feature>
<name>A0ABV3TRK9_9GAMM</name>
<reference evidence="2 3" key="1">
    <citation type="journal article" date="2011" name="Int. J. Syst. Evol. Microbiol.">
        <title>Zhongshania antarctica gen. nov., sp. nov. and Zhongshania guokunii sp. nov., gammaproteobacteria respectively isolated from coastal attached (fast) ice and surface seawater of the Antarctic.</title>
        <authorList>
            <person name="Li H.J."/>
            <person name="Zhang X.Y."/>
            <person name="Chen C.X."/>
            <person name="Zhang Y.J."/>
            <person name="Gao Z.M."/>
            <person name="Yu Y."/>
            <person name="Chen X.L."/>
            <person name="Chen B."/>
            <person name="Zhang Y.Z."/>
        </authorList>
    </citation>
    <scope>NUCLEOTIDE SEQUENCE [LARGE SCALE GENOMIC DNA]</scope>
    <source>
        <strain evidence="2 3">R06B22</strain>
    </source>
</reference>
<dbReference type="RefSeq" id="WP_368374049.1">
    <property type="nucleotide sequence ID" value="NZ_JBFRYB010000001.1"/>
</dbReference>
<keyword evidence="1" id="KW-0732">Signal</keyword>
<comment type="caution">
    <text evidence="2">The sequence shown here is derived from an EMBL/GenBank/DDBJ whole genome shotgun (WGS) entry which is preliminary data.</text>
</comment>
<protein>
    <submittedName>
        <fullName evidence="2">Outer membrane beta-barrel protein</fullName>
    </submittedName>
</protein>
<evidence type="ECO:0000313" key="2">
    <source>
        <dbReference type="EMBL" id="MEX1663920.1"/>
    </source>
</evidence>
<evidence type="ECO:0000256" key="1">
    <source>
        <dbReference type="SAM" id="SignalP"/>
    </source>
</evidence>
<feature type="chain" id="PRO_5046947714" evidence="1">
    <location>
        <begin position="22"/>
        <end position="394"/>
    </location>
</feature>
<keyword evidence="3" id="KW-1185">Reference proteome</keyword>
<sequence>MKNSVICCAALLASICSEASAEIKLEDGDNFLSLLTLGARHDDNISQDPKSQPRDSSAIAIVQPAFLFKVGGSKVTLDGAYTLTNTSYEYDSKDNHTDHQLLLGSQFALDASNKASLSFDYIKKQDIRTSINRAASDEEVGDRSRFTNLSGQYRLGADSARAQLELNLGSSNLSYSNNLNTSSQNRLKERDMISQGGTFYVRIAPKTRILLEAIRTDFEYEESESLLNNNATKYYAGVIWEATAKTSSYIRIGQEDKNFDSDGAQDTSEPAWDINITWQPRSYSRINLTTGKGAAEGSVRSDVIQTTNTTLSWTHDWSYQFESRLSYTSISEDYEGKTFNGREDDTNTASAALTYTINRNVQFSGKYSRKERVSNSPVEEFDSNIVEINLTLAI</sequence>
<dbReference type="EMBL" id="JBFRYB010000001">
    <property type="protein sequence ID" value="MEX1663920.1"/>
    <property type="molecule type" value="Genomic_DNA"/>
</dbReference>
<accession>A0ABV3TRK9</accession>
<evidence type="ECO:0000313" key="3">
    <source>
        <dbReference type="Proteomes" id="UP001557484"/>
    </source>
</evidence>
<organism evidence="2 3">
    <name type="scientific">Zhongshania arctica</name>
    <dbReference type="NCBI Taxonomy" id="3238302"/>
    <lineage>
        <taxon>Bacteria</taxon>
        <taxon>Pseudomonadati</taxon>
        <taxon>Pseudomonadota</taxon>
        <taxon>Gammaproteobacteria</taxon>
        <taxon>Cellvibrionales</taxon>
        <taxon>Spongiibacteraceae</taxon>
        <taxon>Zhongshania</taxon>
    </lineage>
</organism>
<gene>
    <name evidence="2" type="ORF">AB4875_00400</name>
</gene>
<dbReference type="Proteomes" id="UP001557484">
    <property type="component" value="Unassembled WGS sequence"/>
</dbReference>
<dbReference type="Pfam" id="PF10082">
    <property type="entry name" value="BBP2_2"/>
    <property type="match status" value="1"/>
</dbReference>
<proteinExistence type="predicted"/>
<dbReference type="InterPro" id="IPR018759">
    <property type="entry name" value="BBP2_2"/>
</dbReference>